<organism evidence="2 3">
    <name type="scientific">Dokdonella immobilis</name>
    <dbReference type="NCBI Taxonomy" id="578942"/>
    <lineage>
        <taxon>Bacteria</taxon>
        <taxon>Pseudomonadati</taxon>
        <taxon>Pseudomonadota</taxon>
        <taxon>Gammaproteobacteria</taxon>
        <taxon>Lysobacterales</taxon>
        <taxon>Rhodanobacteraceae</taxon>
        <taxon>Dokdonella</taxon>
    </lineage>
</organism>
<proteinExistence type="predicted"/>
<evidence type="ECO:0000313" key="2">
    <source>
        <dbReference type="EMBL" id="SFN67444.1"/>
    </source>
</evidence>
<dbReference type="AlphaFoldDB" id="A0A1I5AYC2"/>
<dbReference type="STRING" id="578942.SAMN05216289_1462"/>
<keyword evidence="2" id="KW-0456">Lyase</keyword>
<gene>
    <name evidence="2" type="ORF">SAMN05216289_1462</name>
</gene>
<dbReference type="SUPFAM" id="SSF55298">
    <property type="entry name" value="YjgF-like"/>
    <property type="match status" value="1"/>
</dbReference>
<evidence type="ECO:0000313" key="3">
    <source>
        <dbReference type="Proteomes" id="UP000198575"/>
    </source>
</evidence>
<evidence type="ECO:0000259" key="1">
    <source>
        <dbReference type="Pfam" id="PF21168"/>
    </source>
</evidence>
<dbReference type="InterPro" id="IPR035959">
    <property type="entry name" value="RutC-like_sf"/>
</dbReference>
<accession>A0A1I5AYC2</accession>
<dbReference type="InterPro" id="IPR049368">
    <property type="entry name" value="FkbO_Hyg5-like_N"/>
</dbReference>
<dbReference type="EMBL" id="FOVF01000046">
    <property type="protein sequence ID" value="SFN67444.1"/>
    <property type="molecule type" value="Genomic_DNA"/>
</dbReference>
<reference evidence="2 3" key="1">
    <citation type="submission" date="2016-10" db="EMBL/GenBank/DDBJ databases">
        <authorList>
            <person name="de Groot N.N."/>
        </authorList>
    </citation>
    <scope>NUCLEOTIDE SEQUENCE [LARGE SCALE GENOMIC DNA]</scope>
    <source>
        <strain evidence="2 3">CGMCC 1.7659</strain>
    </source>
</reference>
<protein>
    <submittedName>
        <fullName evidence="2">Chorismate lyase / 3-hydroxybenzoate synthase</fullName>
    </submittedName>
</protein>
<dbReference type="Pfam" id="PF21168">
    <property type="entry name" value="FkbO_Hyg5-like_N"/>
    <property type="match status" value="1"/>
</dbReference>
<keyword evidence="3" id="KW-1185">Reference proteome</keyword>
<sequence length="434" mass="47135">MLGNRECQFERIDRIESEIAFTEQWRLRIDGIRLDAFDIEAADHESGELQFGGGLLRGCLYVGHGMACLFSLSMDLGAAVYHPRPPTLRRLPEPATLPIVRLIEPTTTPTTKPLPALRASYVEGAAQSLLAERDVLAVIDFGSARPACTDPRFLRIGLEPLGRPQLEVWRGHGPVSSGRHGALAWSADDDYLYFAIEVDESACGGLDAAAEHAYAEICRYLAEFRFGDGSDGHILRLWNYMDAINLGDGDDERYRHFCCGRARGITPAARNGYSAATAIGRRDGVRVLQVYGLAARLPGVAVENPRQVSAWAYPREYGPVAPTFARATRTPAGQLLVSGTAAVVGHRSQHVGDTPAQLEETLLNLDALLAAAGPQISARGLDATLLKIYLRQADEAAAVLADIDRRHPGAPGRMILLGDICRHDLSIEIDGIQV</sequence>
<dbReference type="GO" id="GO:0016829">
    <property type="term" value="F:lyase activity"/>
    <property type="evidence" value="ECO:0007669"/>
    <property type="project" value="UniProtKB-KW"/>
</dbReference>
<dbReference type="Proteomes" id="UP000198575">
    <property type="component" value="Unassembled WGS sequence"/>
</dbReference>
<feature type="domain" description="Chorismatase FkbO/Hyg5-like N-terminal" evidence="1">
    <location>
        <begin position="167"/>
        <end position="294"/>
    </location>
</feature>
<name>A0A1I5AYC2_9GAMM</name>
<dbReference type="Gene3D" id="3.30.1330.40">
    <property type="entry name" value="RutC-like"/>
    <property type="match status" value="1"/>
</dbReference>